<keyword evidence="3" id="KW-1185">Reference proteome</keyword>
<organism evidence="2 3">
    <name type="scientific">Lutispora saccharofermentans</name>
    <dbReference type="NCBI Taxonomy" id="3024236"/>
    <lineage>
        <taxon>Bacteria</taxon>
        <taxon>Bacillati</taxon>
        <taxon>Bacillota</taxon>
        <taxon>Clostridia</taxon>
        <taxon>Lutisporales</taxon>
        <taxon>Lutisporaceae</taxon>
        <taxon>Lutispora</taxon>
    </lineage>
</organism>
<feature type="signal peptide" evidence="1">
    <location>
        <begin position="1"/>
        <end position="19"/>
    </location>
</feature>
<sequence length="748" mass="84594">MKRILFVVLSLLIMTSSFMEVSASAETPANAFIDTKINTNMYYFNAKKTVVNDKGIAVSISESGSLATCEDLAVGDWEITTFDKNMEFNDIIVVDNKFMAVAAIGADSLLLSSSDGINWTEEKIKGYYIMKMFHINDSYFIIAIDPWRQYAIFKTKDFQTFERIESQNDIGMNIYPKADEVNLYISDIAYFKGRYFLCGMYDTGDPRSFDSDYCKGTIISSQDLNTWKVCTESPTILRDMVQSNDTLIAYGGSSYSARLSDANQISSMGSGGIPETNMVYSNDGEKFNVCNISFETNAGAFDIITFTGGKFFGITYKKIGISSDGISWITRSEDVDWKYGGYYNGKHIAVGADIHNNNRKVMAASAGNSVWKITESSTNFSEKTRLAIASFAMESSGYYILSEDSTDISSDLVNWKSNLGNELNRYKKILFDGKRFVAITEDSVISSPDGAAWQTNYEIVEGKGYTSPKFNDMYFLNGKYYIYGIKWGQEGNGWECHVWIGEDLTNWEEYKLHIDNYIENANADLNNIRVSVIGDKAVLTHNSLEKAIIAVSDDMYNFTPIMTDYSKWNLGKLYYYNNRYVAFATEAAKTEDLSSNPFYTVSKASGFKDYIYISHDLKTFKKVELPSQHIKDIYFFKDSFILAAHEYPKFKLYITKDFKEYESYEIPTEYSSINLTGSEEGIYNIFSIDDVLYITGARVMYTKNFKDWTILDSLPVNGYMSFATRGSQAVVGGHGIMIRILQNNSALK</sequence>
<dbReference type="InterPro" id="IPR023296">
    <property type="entry name" value="Glyco_hydro_beta-prop_sf"/>
</dbReference>
<dbReference type="EMBL" id="JAJEKE010000022">
    <property type="protein sequence ID" value="MCQ1531434.1"/>
    <property type="molecule type" value="Genomic_DNA"/>
</dbReference>
<proteinExistence type="predicted"/>
<dbReference type="SUPFAM" id="SSF75005">
    <property type="entry name" value="Arabinanase/levansucrase/invertase"/>
    <property type="match status" value="1"/>
</dbReference>
<accession>A0ABT1NJL5</accession>
<name>A0ABT1NJL5_9FIRM</name>
<evidence type="ECO:0000313" key="3">
    <source>
        <dbReference type="Proteomes" id="UP001651880"/>
    </source>
</evidence>
<gene>
    <name evidence="2" type="ORF">LJD61_18105</name>
</gene>
<dbReference type="Proteomes" id="UP001651880">
    <property type="component" value="Unassembled WGS sequence"/>
</dbReference>
<comment type="caution">
    <text evidence="2">The sequence shown here is derived from an EMBL/GenBank/DDBJ whole genome shotgun (WGS) entry which is preliminary data.</text>
</comment>
<evidence type="ECO:0000313" key="2">
    <source>
        <dbReference type="EMBL" id="MCQ1531434.1"/>
    </source>
</evidence>
<feature type="chain" id="PRO_5047411008" evidence="1">
    <location>
        <begin position="20"/>
        <end position="748"/>
    </location>
</feature>
<keyword evidence="1" id="KW-0732">Signal</keyword>
<evidence type="ECO:0000256" key="1">
    <source>
        <dbReference type="SAM" id="SignalP"/>
    </source>
</evidence>
<protein>
    <submittedName>
        <fullName evidence="2">Uncharacterized protein</fullName>
    </submittedName>
</protein>
<dbReference type="RefSeq" id="WP_255228970.1">
    <property type="nucleotide sequence ID" value="NZ_JAJEKE010000022.1"/>
</dbReference>
<reference evidence="2 3" key="1">
    <citation type="submission" date="2021-10" db="EMBL/GenBank/DDBJ databases">
        <title>Lutispora strain m25 sp. nov., a thermophilic, non-spore-forming bacterium isolated from a lab-scale methanogenic bioreactor digesting anaerobic sludge.</title>
        <authorList>
            <person name="El Houari A."/>
            <person name="Mcdonald J."/>
        </authorList>
    </citation>
    <scope>NUCLEOTIDE SEQUENCE [LARGE SCALE GENOMIC DNA]</scope>
    <source>
        <strain evidence="3">m25</strain>
    </source>
</reference>